<reference evidence="7" key="1">
    <citation type="journal article" date="2020" name="Stud. Mycol.">
        <title>101 Dothideomycetes genomes: a test case for predicting lifestyles and emergence of pathogens.</title>
        <authorList>
            <person name="Haridas S."/>
            <person name="Albert R."/>
            <person name="Binder M."/>
            <person name="Bloem J."/>
            <person name="Labutti K."/>
            <person name="Salamov A."/>
            <person name="Andreopoulos B."/>
            <person name="Baker S."/>
            <person name="Barry K."/>
            <person name="Bills G."/>
            <person name="Bluhm B."/>
            <person name="Cannon C."/>
            <person name="Castanera R."/>
            <person name="Culley D."/>
            <person name="Daum C."/>
            <person name="Ezra D."/>
            <person name="Gonzalez J."/>
            <person name="Henrissat B."/>
            <person name="Kuo A."/>
            <person name="Liang C."/>
            <person name="Lipzen A."/>
            <person name="Lutzoni F."/>
            <person name="Magnuson J."/>
            <person name="Mondo S."/>
            <person name="Nolan M."/>
            <person name="Ohm R."/>
            <person name="Pangilinan J."/>
            <person name="Park H.-J."/>
            <person name="Ramirez L."/>
            <person name="Alfaro M."/>
            <person name="Sun H."/>
            <person name="Tritt A."/>
            <person name="Yoshinaga Y."/>
            <person name="Zwiers L.-H."/>
            <person name="Turgeon B."/>
            <person name="Goodwin S."/>
            <person name="Spatafora J."/>
            <person name="Crous P."/>
            <person name="Grigoriev I."/>
        </authorList>
    </citation>
    <scope>NUCLEOTIDE SEQUENCE</scope>
    <source>
        <strain evidence="7">CBS 116435</strain>
    </source>
</reference>
<keyword evidence="2 3" id="KW-0456">Lyase</keyword>
<evidence type="ECO:0000313" key="7">
    <source>
        <dbReference type="EMBL" id="KAF2725007.1"/>
    </source>
</evidence>
<dbReference type="AlphaFoldDB" id="A0A9P4UQX7"/>
<dbReference type="PANTHER" id="PTHR21272:SF3">
    <property type="entry name" value="CATABOLIC 3-DEHYDROQUINASE"/>
    <property type="match status" value="1"/>
</dbReference>
<dbReference type="EC" id="4.2.1.10" evidence="3"/>
<feature type="site" description="Transition state stabilizer" evidence="3 6">
    <location>
        <position position="19"/>
    </location>
</feature>
<comment type="similarity">
    <text evidence="3">Belongs to the type-II 3-dehydroquinase family.</text>
</comment>
<dbReference type="NCBIfam" id="NF003805">
    <property type="entry name" value="PRK05395.1-2"/>
    <property type="match status" value="1"/>
</dbReference>
<proteinExistence type="inferred from homology"/>
<dbReference type="PROSITE" id="PS01029">
    <property type="entry name" value="DEHYDROQUINASE_II"/>
    <property type="match status" value="1"/>
</dbReference>
<comment type="function">
    <text evidence="3">Is involved in the catabolism of quinate. Allows the utilization of quinate as carbon source via the beta-ketoadipate pathway.</text>
</comment>
<feature type="binding site" evidence="3 5">
    <location>
        <position position="88"/>
    </location>
    <ligand>
        <name>substrate</name>
    </ligand>
</feature>
<dbReference type="GO" id="GO:0019631">
    <property type="term" value="P:quinate catabolic process"/>
    <property type="evidence" value="ECO:0007669"/>
    <property type="project" value="TreeGrafter"/>
</dbReference>
<protein>
    <recommendedName>
        <fullName evidence="3">Catabolic 3-dehydroquinase</fullName>
        <shortName evidence="3">cDHQase</shortName>
        <ecNumber evidence="3">4.2.1.10</ecNumber>
    </recommendedName>
    <alternativeName>
        <fullName evidence="3">3-dehydroquinate dehydratase</fullName>
    </alternativeName>
</protein>
<name>A0A9P4UQX7_9PEZI</name>
<feature type="binding site" evidence="3 5">
    <location>
        <position position="75"/>
    </location>
    <ligand>
        <name>substrate</name>
    </ligand>
</feature>
<comment type="catalytic activity">
    <reaction evidence="3">
        <text>3-dehydroquinate = 3-dehydroshikimate + H2O</text>
        <dbReference type="Rhea" id="RHEA:21096"/>
        <dbReference type="ChEBI" id="CHEBI:15377"/>
        <dbReference type="ChEBI" id="CHEBI:16630"/>
        <dbReference type="ChEBI" id="CHEBI:32364"/>
        <dbReference type="EC" id="4.2.1.10"/>
    </reaction>
</comment>
<dbReference type="PANTHER" id="PTHR21272">
    <property type="entry name" value="CATABOLIC 3-DEHYDROQUINASE"/>
    <property type="match status" value="1"/>
</dbReference>
<dbReference type="NCBIfam" id="NF003807">
    <property type="entry name" value="PRK05395.1-4"/>
    <property type="match status" value="1"/>
</dbReference>
<comment type="pathway">
    <text evidence="3">Aromatic compound metabolism; 3,4-dihydroxybenzoate biosynthesis; 3,4-dihydroxybenzoate from 3-dehydroquinate: step 1/2.</text>
</comment>
<dbReference type="InterPro" id="IPR001874">
    <property type="entry name" value="DHquinase_II"/>
</dbReference>
<dbReference type="SUPFAM" id="SSF52304">
    <property type="entry name" value="Type II 3-dehydroquinate dehydratase"/>
    <property type="match status" value="1"/>
</dbReference>
<feature type="binding site" evidence="3 5">
    <location>
        <position position="81"/>
    </location>
    <ligand>
        <name>substrate</name>
    </ligand>
</feature>
<feature type="binding site" evidence="3 5">
    <location>
        <begin position="102"/>
        <end position="103"/>
    </location>
    <ligand>
        <name>substrate</name>
    </ligand>
</feature>
<dbReference type="GO" id="GO:0003855">
    <property type="term" value="F:3-dehydroquinate dehydratase activity"/>
    <property type="evidence" value="ECO:0007669"/>
    <property type="project" value="UniProtKB-UniRule"/>
</dbReference>
<feature type="binding site" evidence="3 5">
    <location>
        <position position="112"/>
    </location>
    <ligand>
        <name>substrate</name>
    </ligand>
</feature>
<dbReference type="Pfam" id="PF01220">
    <property type="entry name" value="DHquinase_II"/>
    <property type="match status" value="1"/>
</dbReference>
<dbReference type="HAMAP" id="MF_00169">
    <property type="entry name" value="AroQ"/>
    <property type="match status" value="1"/>
</dbReference>
<keyword evidence="1 3" id="KW-0672">Quinate metabolism</keyword>
<dbReference type="InterPro" id="IPR036441">
    <property type="entry name" value="DHquinase_II_sf"/>
</dbReference>
<dbReference type="CDD" id="cd00466">
    <property type="entry name" value="DHQase_II"/>
    <property type="match status" value="1"/>
</dbReference>
<dbReference type="GO" id="GO:0046279">
    <property type="term" value="P:3,4-dihydroxybenzoate biosynthetic process"/>
    <property type="evidence" value="ECO:0007669"/>
    <property type="project" value="UniProtKB-UniRule"/>
</dbReference>
<evidence type="ECO:0000256" key="3">
    <source>
        <dbReference type="HAMAP-Rule" id="MF_03136"/>
    </source>
</evidence>
<dbReference type="InterPro" id="IPR018509">
    <property type="entry name" value="DHquinase_II_CS"/>
</dbReference>
<evidence type="ECO:0000256" key="6">
    <source>
        <dbReference type="PIRSR" id="PIRSR001399-3"/>
    </source>
</evidence>
<gene>
    <name evidence="3" type="primary">qutE</name>
    <name evidence="7" type="ORF">K431DRAFT_216741</name>
</gene>
<accession>A0A9P4UQX7</accession>
<evidence type="ECO:0000256" key="5">
    <source>
        <dbReference type="PIRSR" id="PIRSR001399-2"/>
    </source>
</evidence>
<comment type="subunit">
    <text evidence="3">Homododecamer. Adopts a ring-like structure, composed of an arrangement of two hexameric rings stacked on top of one another.</text>
</comment>
<keyword evidence="8" id="KW-1185">Reference proteome</keyword>
<dbReference type="PIRSF" id="PIRSF001399">
    <property type="entry name" value="DHquinase_II"/>
    <property type="match status" value="1"/>
</dbReference>
<feature type="active site" description="Proton donor" evidence="3 4">
    <location>
        <position position="101"/>
    </location>
</feature>
<dbReference type="NCBIfam" id="NF003804">
    <property type="entry name" value="PRK05395.1-1"/>
    <property type="match status" value="1"/>
</dbReference>
<comment type="caution">
    <text evidence="7">The sequence shown here is derived from an EMBL/GenBank/DDBJ whole genome shotgun (WGS) entry which is preliminary data.</text>
</comment>
<dbReference type="EMBL" id="MU003769">
    <property type="protein sequence ID" value="KAF2725007.1"/>
    <property type="molecule type" value="Genomic_DNA"/>
</dbReference>
<dbReference type="OrthoDB" id="8191625at2759"/>
<dbReference type="Proteomes" id="UP000799441">
    <property type="component" value="Unassembled WGS sequence"/>
</dbReference>
<feature type="active site" description="Proton acceptor" evidence="3 4">
    <location>
        <position position="24"/>
    </location>
</feature>
<evidence type="ECO:0000313" key="8">
    <source>
        <dbReference type="Proteomes" id="UP000799441"/>
    </source>
</evidence>
<dbReference type="NCBIfam" id="NF003806">
    <property type="entry name" value="PRK05395.1-3"/>
    <property type="match status" value="1"/>
</dbReference>
<evidence type="ECO:0000256" key="2">
    <source>
        <dbReference type="ARBA" id="ARBA00023239"/>
    </source>
</evidence>
<evidence type="ECO:0000256" key="4">
    <source>
        <dbReference type="PIRSR" id="PIRSR001399-1"/>
    </source>
</evidence>
<dbReference type="NCBIfam" id="TIGR01088">
    <property type="entry name" value="aroQ"/>
    <property type="match status" value="1"/>
</dbReference>
<dbReference type="Gene3D" id="3.40.50.9100">
    <property type="entry name" value="Dehydroquinase, class II"/>
    <property type="match status" value="1"/>
</dbReference>
<evidence type="ECO:0000256" key="1">
    <source>
        <dbReference type="ARBA" id="ARBA00022911"/>
    </source>
</evidence>
<sequence length="148" mass="16151">MPKSILLINGPNLNLLGLREPHIYGSTTLKDVETEARSQCDDLGVTLSTFQSNHEGAIVDRLHEARGKCDFVIINPGGLTHTSVVLRDALLGAELPFIELHVSNVHAREEFRHKSFLSDKAVAVICGLGVYGYKVAVDFVARKLSESA</sequence>
<organism evidence="7 8">
    <name type="scientific">Polychaeton citri CBS 116435</name>
    <dbReference type="NCBI Taxonomy" id="1314669"/>
    <lineage>
        <taxon>Eukaryota</taxon>
        <taxon>Fungi</taxon>
        <taxon>Dikarya</taxon>
        <taxon>Ascomycota</taxon>
        <taxon>Pezizomycotina</taxon>
        <taxon>Dothideomycetes</taxon>
        <taxon>Dothideomycetidae</taxon>
        <taxon>Capnodiales</taxon>
        <taxon>Capnodiaceae</taxon>
        <taxon>Polychaeton</taxon>
    </lineage>
</organism>